<dbReference type="InterPro" id="IPR001638">
    <property type="entry name" value="Solute-binding_3/MltF_N"/>
</dbReference>
<name>A0A410WU34_9BACL</name>
<dbReference type="KEGG" id="pchi:PC41400_09270"/>
<evidence type="ECO:0000313" key="5">
    <source>
        <dbReference type="EMBL" id="QAV17844.1"/>
    </source>
</evidence>
<dbReference type="Proteomes" id="UP000288943">
    <property type="component" value="Chromosome"/>
</dbReference>
<dbReference type="Pfam" id="PF00497">
    <property type="entry name" value="SBP_bac_3"/>
    <property type="match status" value="1"/>
</dbReference>
<dbReference type="EMBL" id="JAMDMJ010000004">
    <property type="protein sequence ID" value="MCY9594973.1"/>
    <property type="molecule type" value="Genomic_DNA"/>
</dbReference>
<dbReference type="PANTHER" id="PTHR35936">
    <property type="entry name" value="MEMBRANE-BOUND LYTIC MUREIN TRANSGLYCOSYLASE F"/>
    <property type="match status" value="1"/>
</dbReference>
<dbReference type="PANTHER" id="PTHR35936:SF18">
    <property type="entry name" value="L-CYSTINE-BINDING PROTEIN TCYJ"/>
    <property type="match status" value="1"/>
</dbReference>
<dbReference type="SUPFAM" id="SSF53850">
    <property type="entry name" value="Periplasmic binding protein-like II"/>
    <property type="match status" value="1"/>
</dbReference>
<organism evidence="5 6">
    <name type="scientific">Paenibacillus chitinolyticus</name>
    <dbReference type="NCBI Taxonomy" id="79263"/>
    <lineage>
        <taxon>Bacteria</taxon>
        <taxon>Bacillati</taxon>
        <taxon>Bacillota</taxon>
        <taxon>Bacilli</taxon>
        <taxon>Bacillales</taxon>
        <taxon>Paenibacillaceae</taxon>
        <taxon>Paenibacillus</taxon>
    </lineage>
</organism>
<dbReference type="RefSeq" id="WP_042231029.1">
    <property type="nucleotide sequence ID" value="NZ_CP026520.1"/>
</dbReference>
<keyword evidence="7" id="KW-1185">Reference proteome</keyword>
<dbReference type="PROSITE" id="PS51257">
    <property type="entry name" value="PROKAR_LIPOPROTEIN"/>
    <property type="match status" value="1"/>
</dbReference>
<evidence type="ECO:0000313" key="6">
    <source>
        <dbReference type="Proteomes" id="UP000288943"/>
    </source>
</evidence>
<sequence>MKKQVNKWLAGAGILVLAVVSAGCGKAVETGGGTTTAATDKPGESPAGQARKVIVGTGTKFPQVCFIDQNGKLTGFDVELIKELDKRIPEYEFEFKTMEFQSLLLSLETNKIDFIAHQMEKNPEREQKYLFNKEPYSIFLNKVAVEINNDTIKTIDDLKGKKVRTGATSNEAYILQEYNKKNNNAIEIVYDNATANDLVDKIRKGRIDATVTSDFALRNYTDKDGKVALKTVGEPLTESDVLYVFRKTDGKLADRIDQAIKEVKADGTLSKLSIQWLGQDFSNVGTQKK</sequence>
<gene>
    <name evidence="4" type="ORF">M5X16_04180</name>
    <name evidence="5" type="ORF">PC41400_09270</name>
</gene>
<evidence type="ECO:0000256" key="1">
    <source>
        <dbReference type="ARBA" id="ARBA00022729"/>
    </source>
</evidence>
<dbReference type="Proteomes" id="UP001527202">
    <property type="component" value="Unassembled WGS sequence"/>
</dbReference>
<proteinExistence type="predicted"/>
<feature type="signal peptide" evidence="2">
    <location>
        <begin position="1"/>
        <end position="22"/>
    </location>
</feature>
<keyword evidence="1 2" id="KW-0732">Signal</keyword>
<accession>A0A410WU34</accession>
<evidence type="ECO:0000313" key="7">
    <source>
        <dbReference type="Proteomes" id="UP001527202"/>
    </source>
</evidence>
<dbReference type="SMART" id="SM00062">
    <property type="entry name" value="PBPb"/>
    <property type="match status" value="1"/>
</dbReference>
<dbReference type="AlphaFoldDB" id="A0A410WU34"/>
<evidence type="ECO:0000256" key="2">
    <source>
        <dbReference type="SAM" id="SignalP"/>
    </source>
</evidence>
<dbReference type="GeneID" id="95374995"/>
<protein>
    <submittedName>
        <fullName evidence="5">Amino acid ABC transporter substrate-binding protein</fullName>
    </submittedName>
    <submittedName>
        <fullName evidence="4">Transporter substrate-binding domain-containing protein</fullName>
    </submittedName>
</protein>
<dbReference type="EMBL" id="CP026520">
    <property type="protein sequence ID" value="QAV17844.1"/>
    <property type="molecule type" value="Genomic_DNA"/>
</dbReference>
<dbReference type="Gene3D" id="3.40.190.10">
    <property type="entry name" value="Periplasmic binding protein-like II"/>
    <property type="match status" value="2"/>
</dbReference>
<reference evidence="4 7" key="2">
    <citation type="submission" date="2022-05" db="EMBL/GenBank/DDBJ databases">
        <title>Genome Sequencing of Bee-Associated Microbes.</title>
        <authorList>
            <person name="Dunlap C."/>
        </authorList>
    </citation>
    <scope>NUCLEOTIDE SEQUENCE [LARGE SCALE GENOMIC DNA]</scope>
    <source>
        <strain evidence="4 7">NRRL B-23120</strain>
    </source>
</reference>
<evidence type="ECO:0000259" key="3">
    <source>
        <dbReference type="SMART" id="SM00062"/>
    </source>
</evidence>
<reference evidence="5 6" key="1">
    <citation type="submission" date="2018-01" db="EMBL/GenBank/DDBJ databases">
        <title>The whole genome sequencing and assembly of Paenibacillus chitinolyticus KCCM 41400 strain.</title>
        <authorList>
            <person name="Kim J.-Y."/>
            <person name="Park M.-K."/>
            <person name="Lee Y.-J."/>
            <person name="Yi H."/>
            <person name="Bahn Y.-S."/>
            <person name="Kim J.F."/>
            <person name="Lee D.-W."/>
        </authorList>
    </citation>
    <scope>NUCLEOTIDE SEQUENCE [LARGE SCALE GENOMIC DNA]</scope>
    <source>
        <strain evidence="5 6">KCCM 41400</strain>
    </source>
</reference>
<feature type="domain" description="Solute-binding protein family 3/N-terminal" evidence="3">
    <location>
        <begin position="52"/>
        <end position="280"/>
    </location>
</feature>
<evidence type="ECO:0000313" key="4">
    <source>
        <dbReference type="EMBL" id="MCY9594973.1"/>
    </source>
</evidence>
<dbReference type="OrthoDB" id="8613538at2"/>
<feature type="chain" id="PRO_5039454249" evidence="2">
    <location>
        <begin position="23"/>
        <end position="289"/>
    </location>
</feature>